<keyword evidence="8" id="KW-1185">Reference proteome</keyword>
<gene>
    <name evidence="7" type="ORF">CPZ25_008190</name>
</gene>
<dbReference type="RefSeq" id="WP_096920390.1">
    <property type="nucleotide sequence ID" value="NZ_CABJDW020000003.1"/>
</dbReference>
<dbReference type="InterPro" id="IPR013767">
    <property type="entry name" value="PAS_fold"/>
</dbReference>
<dbReference type="Pfam" id="PF13237">
    <property type="entry name" value="Fer4_10"/>
    <property type="match status" value="1"/>
</dbReference>
<dbReference type="AlphaFoldDB" id="A0A4P9C719"/>
<dbReference type="InterPro" id="IPR035965">
    <property type="entry name" value="PAS-like_dom_sf"/>
</dbReference>
<evidence type="ECO:0000259" key="5">
    <source>
        <dbReference type="PROSITE" id="PS51379"/>
    </source>
</evidence>
<dbReference type="InterPro" id="IPR017900">
    <property type="entry name" value="4Fe4S_Fe_S_CS"/>
</dbReference>
<evidence type="ECO:0000259" key="6">
    <source>
        <dbReference type="PROSITE" id="PS51656"/>
    </source>
</evidence>
<dbReference type="SUPFAM" id="SSF54862">
    <property type="entry name" value="4Fe-4S ferredoxins"/>
    <property type="match status" value="1"/>
</dbReference>
<dbReference type="InterPro" id="IPR000014">
    <property type="entry name" value="PAS"/>
</dbReference>
<keyword evidence="1" id="KW-0004">4Fe-4S</keyword>
<dbReference type="SUPFAM" id="SSF55785">
    <property type="entry name" value="PYP-like sensor domain (PAS domain)"/>
    <property type="match status" value="1"/>
</dbReference>
<dbReference type="Pfam" id="PF04060">
    <property type="entry name" value="FeS"/>
    <property type="match status" value="1"/>
</dbReference>
<dbReference type="PANTHER" id="PTHR11615">
    <property type="entry name" value="NITRATE, FORMATE, IRON DEHYDROGENASE"/>
    <property type="match status" value="1"/>
</dbReference>
<dbReference type="Gene3D" id="3.30.450.20">
    <property type="entry name" value="PAS domain"/>
    <property type="match status" value="1"/>
</dbReference>
<dbReference type="EMBL" id="CP029487">
    <property type="protein sequence ID" value="QCT71308.1"/>
    <property type="molecule type" value="Genomic_DNA"/>
</dbReference>
<dbReference type="InterPro" id="IPR007202">
    <property type="entry name" value="4Fe-4S_dom"/>
</dbReference>
<dbReference type="PROSITE" id="PS00198">
    <property type="entry name" value="4FE4S_FER_1"/>
    <property type="match status" value="1"/>
</dbReference>
<dbReference type="PROSITE" id="PS51379">
    <property type="entry name" value="4FE4S_FER_2"/>
    <property type="match status" value="2"/>
</dbReference>
<dbReference type="Pfam" id="PF00989">
    <property type="entry name" value="PAS"/>
    <property type="match status" value="1"/>
</dbReference>
<dbReference type="GO" id="GO:0046872">
    <property type="term" value="F:metal ion binding"/>
    <property type="evidence" value="ECO:0007669"/>
    <property type="project" value="UniProtKB-KW"/>
</dbReference>
<dbReference type="InterPro" id="IPR050340">
    <property type="entry name" value="Cytosolic_Fe-S_CAF"/>
</dbReference>
<dbReference type="Gene3D" id="3.30.70.20">
    <property type="match status" value="1"/>
</dbReference>
<feature type="domain" description="4Fe-4S ferredoxin-type" evidence="5">
    <location>
        <begin position="31"/>
        <end position="60"/>
    </location>
</feature>
<dbReference type="InterPro" id="IPR017896">
    <property type="entry name" value="4Fe4S_Fe-S-bd"/>
</dbReference>
<dbReference type="Proteomes" id="UP000218387">
    <property type="component" value="Chromosome"/>
</dbReference>
<keyword evidence="4" id="KW-0411">Iron-sulfur</keyword>
<dbReference type="Pfam" id="PF02906">
    <property type="entry name" value="Fe_hyd_lg_C"/>
    <property type="match status" value="1"/>
</dbReference>
<name>A0A4P9C719_EUBML</name>
<protein>
    <submittedName>
        <fullName evidence="7">4Fe-4S dicluster domain-containing protein</fullName>
    </submittedName>
</protein>
<dbReference type="Gene3D" id="3.40.950.10">
    <property type="entry name" value="Fe-only Hydrogenase (Larger Subunit), Chain L, domain 3"/>
    <property type="match status" value="1"/>
</dbReference>
<evidence type="ECO:0000313" key="8">
    <source>
        <dbReference type="Proteomes" id="UP000218387"/>
    </source>
</evidence>
<accession>A0A4P9C719</accession>
<feature type="domain" description="4Fe-4S ferredoxin-type" evidence="5">
    <location>
        <begin position="2"/>
        <end position="30"/>
    </location>
</feature>
<evidence type="ECO:0000256" key="1">
    <source>
        <dbReference type="ARBA" id="ARBA00022485"/>
    </source>
</evidence>
<feature type="domain" description="4Fe-4S" evidence="6">
    <location>
        <begin position="350"/>
        <end position="411"/>
    </location>
</feature>
<dbReference type="GO" id="GO:0051539">
    <property type="term" value="F:4 iron, 4 sulfur cluster binding"/>
    <property type="evidence" value="ECO:0007669"/>
    <property type="project" value="UniProtKB-KW"/>
</dbReference>
<keyword evidence="3" id="KW-0408">Iron</keyword>
<evidence type="ECO:0000256" key="4">
    <source>
        <dbReference type="ARBA" id="ARBA00023014"/>
    </source>
</evidence>
<reference evidence="7 8" key="1">
    <citation type="submission" date="2018-05" db="EMBL/GenBank/DDBJ databases">
        <title>Genome comparison of Eubacterium sp.</title>
        <authorList>
            <person name="Feng Y."/>
            <person name="Sanchez-Andrea I."/>
            <person name="Stams A.J.M."/>
            <person name="De Vos W.M."/>
        </authorList>
    </citation>
    <scope>NUCLEOTIDE SEQUENCE [LARGE SCALE GENOMIC DNA]</scope>
    <source>
        <strain evidence="7 8">YI</strain>
    </source>
</reference>
<dbReference type="KEGG" id="emt:CPZ25_008190"/>
<dbReference type="InterPro" id="IPR004108">
    <property type="entry name" value="Fe_hydrogenase_lsu_C"/>
</dbReference>
<dbReference type="InterPro" id="IPR009016">
    <property type="entry name" value="Fe_hydrogenase"/>
</dbReference>
<dbReference type="SUPFAM" id="SSF53920">
    <property type="entry name" value="Fe-only hydrogenase"/>
    <property type="match status" value="1"/>
</dbReference>
<dbReference type="GO" id="GO:0006355">
    <property type="term" value="P:regulation of DNA-templated transcription"/>
    <property type="evidence" value="ECO:0007669"/>
    <property type="project" value="InterPro"/>
</dbReference>
<dbReference type="CDD" id="cd00130">
    <property type="entry name" value="PAS"/>
    <property type="match status" value="1"/>
</dbReference>
<evidence type="ECO:0000256" key="3">
    <source>
        <dbReference type="ARBA" id="ARBA00023004"/>
    </source>
</evidence>
<keyword evidence="2" id="KW-0479">Metal-binding</keyword>
<evidence type="ECO:0000313" key="7">
    <source>
        <dbReference type="EMBL" id="QCT71308.1"/>
    </source>
</evidence>
<dbReference type="Gene3D" id="1.10.15.40">
    <property type="entry name" value="Electron transport complex subunit B, putative Fe-S cluster"/>
    <property type="match status" value="1"/>
</dbReference>
<organism evidence="7 8">
    <name type="scientific">Eubacterium maltosivorans</name>
    <dbReference type="NCBI Taxonomy" id="2041044"/>
    <lineage>
        <taxon>Bacteria</taxon>
        <taxon>Bacillati</taxon>
        <taxon>Bacillota</taxon>
        <taxon>Clostridia</taxon>
        <taxon>Eubacteriales</taxon>
        <taxon>Eubacteriaceae</taxon>
        <taxon>Eubacterium</taxon>
    </lineage>
</organism>
<sequence length="566" mass="63387">MGVINFTKASCRNCYKCIRYCPVKAIKLMDNQAQIVEDLCIGCGNCFRICPQNAKYVASDVASIKQWLEEGPVVLSLAPSFPAGFNTDDPLQVLSGLRALGFTVIEETAIGAEQVSKYYAKDYWGTKRHVITTSCPTVNMMIEKYYPDVVEYLSEVVSPMTAHGMMLKEKYPNAKIVFAGPCISKKMEAVDSANPIIDGVLTFDELDVWFKEEGIEVCDMPAGSFDAAGCNVARFYPLAGGVEKTSIPGVQGVRRVIKIDGLKNCRDFLDDISKLEGQYWIEMNACVEGCINGPGNTHSPLVKYERIERVTDYINNNARKDPETPEQVPDFGRGFSSEKKNLFAGVPEEAIEEILRQTGKFTPKDELNCGTCGYDSCREKAAAVYCGMAELDMCLPFMRNRNEAISNLIIASTPNAIAVLDKDFRIVDFNGAAEKLFKTAKTDVLHKNFVEVFDYNPFKKLDNVEGNYYSGRGLYARGNIHFMEILTYIPGQKMYMGIFVDISREIKKERAYQKMQEETLDMAQKVIDKQMRVAHEIAELLGETTAETKVTLTRLQKVVGTREEEE</sequence>
<evidence type="ECO:0000256" key="2">
    <source>
        <dbReference type="ARBA" id="ARBA00022723"/>
    </source>
</evidence>
<dbReference type="PROSITE" id="PS51656">
    <property type="entry name" value="4FE4S"/>
    <property type="match status" value="1"/>
</dbReference>
<proteinExistence type="predicted"/>